<dbReference type="eggNOG" id="COG0318">
    <property type="taxonomic scope" value="Bacteria"/>
</dbReference>
<dbReference type="AlphaFoldDB" id="I4YPM7"/>
<keyword evidence="8" id="KW-0067">ATP-binding</keyword>
<dbReference type="STRING" id="864069.MicloDRAFT_00066480"/>
<comment type="pathway">
    <text evidence="3">Lipid metabolism; fatty acid beta-oxidation.</text>
</comment>
<keyword evidence="15" id="KW-1133">Transmembrane helix</keyword>
<dbReference type="CDD" id="cd05936">
    <property type="entry name" value="FC-FACS_FadD_like"/>
    <property type="match status" value="1"/>
</dbReference>
<keyword evidence="11 15" id="KW-0472">Membrane</keyword>
<dbReference type="PANTHER" id="PTHR43767:SF8">
    <property type="entry name" value="LONG-CHAIN-FATTY-ACID--COA LIGASE"/>
    <property type="match status" value="1"/>
</dbReference>
<keyword evidence="19" id="KW-1185">Reference proteome</keyword>
<name>I4YPM7_9HYPH</name>
<keyword evidence="9" id="KW-0460">Magnesium</keyword>
<feature type="domain" description="AMP-binding enzyme C-terminal" evidence="17">
    <location>
        <begin position="486"/>
        <end position="560"/>
    </location>
</feature>
<keyword evidence="15" id="KW-0812">Transmembrane</keyword>
<keyword evidence="6" id="KW-0547">Nucleotide-binding</keyword>
<keyword evidence="10" id="KW-0443">Lipid metabolism</keyword>
<reference evidence="18 19" key="1">
    <citation type="submission" date="2012-02" db="EMBL/GenBank/DDBJ databases">
        <title>Improved High-Quality Draft sequence of Microvirga sp. WSM3557.</title>
        <authorList>
            <consortium name="US DOE Joint Genome Institute"/>
            <person name="Lucas S."/>
            <person name="Han J."/>
            <person name="Lapidus A."/>
            <person name="Cheng J.-F."/>
            <person name="Goodwin L."/>
            <person name="Pitluck S."/>
            <person name="Peters L."/>
            <person name="Zhang X."/>
            <person name="Detter J.C."/>
            <person name="Han C."/>
            <person name="Tapia R."/>
            <person name="Land M."/>
            <person name="Hauser L."/>
            <person name="Kyrpides N."/>
            <person name="Ivanova N."/>
            <person name="Pagani I."/>
            <person name="Brau L."/>
            <person name="Yates R."/>
            <person name="O'Hara G."/>
            <person name="Rui T."/>
            <person name="Howieson J."/>
            <person name="Reeve W."/>
            <person name="Woyke T."/>
        </authorList>
    </citation>
    <scope>NUCLEOTIDE SEQUENCE [LARGE SCALE GENOMIC DNA]</scope>
    <source>
        <strain evidence="18 19">WSM3557</strain>
    </source>
</reference>
<dbReference type="Pfam" id="PF13193">
    <property type="entry name" value="AMP-binding_C"/>
    <property type="match status" value="1"/>
</dbReference>
<keyword evidence="5 18" id="KW-0436">Ligase</keyword>
<evidence type="ECO:0000256" key="2">
    <source>
        <dbReference type="ARBA" id="ARBA00004170"/>
    </source>
</evidence>
<dbReference type="PROSITE" id="PS00455">
    <property type="entry name" value="AMP_BINDING"/>
    <property type="match status" value="1"/>
</dbReference>
<comment type="subcellular location">
    <subcellularLocation>
        <location evidence="2">Membrane</location>
        <topology evidence="2">Peripheral membrane protein</topology>
    </subcellularLocation>
</comment>
<accession>I4YPM7</accession>
<evidence type="ECO:0000256" key="8">
    <source>
        <dbReference type="ARBA" id="ARBA00022840"/>
    </source>
</evidence>
<evidence type="ECO:0000256" key="4">
    <source>
        <dbReference type="ARBA" id="ARBA00006432"/>
    </source>
</evidence>
<evidence type="ECO:0000256" key="6">
    <source>
        <dbReference type="ARBA" id="ARBA00022741"/>
    </source>
</evidence>
<dbReference type="PANTHER" id="PTHR43767">
    <property type="entry name" value="LONG-CHAIN-FATTY-ACID--COA LIGASE"/>
    <property type="match status" value="1"/>
</dbReference>
<dbReference type="GO" id="GO:0004467">
    <property type="term" value="F:long-chain fatty acid-CoA ligase activity"/>
    <property type="evidence" value="ECO:0007669"/>
    <property type="project" value="UniProtKB-EC"/>
</dbReference>
<evidence type="ECO:0000256" key="9">
    <source>
        <dbReference type="ARBA" id="ARBA00022842"/>
    </source>
</evidence>
<organism evidence="18 19">
    <name type="scientific">Microvirga lotononidis</name>
    <dbReference type="NCBI Taxonomy" id="864069"/>
    <lineage>
        <taxon>Bacteria</taxon>
        <taxon>Pseudomonadati</taxon>
        <taxon>Pseudomonadota</taxon>
        <taxon>Alphaproteobacteria</taxon>
        <taxon>Hyphomicrobiales</taxon>
        <taxon>Methylobacteriaceae</taxon>
        <taxon>Microvirga</taxon>
    </lineage>
</organism>
<evidence type="ECO:0000259" key="16">
    <source>
        <dbReference type="Pfam" id="PF00501"/>
    </source>
</evidence>
<evidence type="ECO:0000256" key="12">
    <source>
        <dbReference type="ARBA" id="ARBA00026121"/>
    </source>
</evidence>
<feature type="transmembrane region" description="Helical" evidence="15">
    <location>
        <begin position="267"/>
        <end position="288"/>
    </location>
</feature>
<dbReference type="GO" id="GO:0016020">
    <property type="term" value="C:membrane"/>
    <property type="evidence" value="ECO:0007669"/>
    <property type="project" value="UniProtKB-SubCell"/>
</dbReference>
<protein>
    <recommendedName>
        <fullName evidence="13">Long-chain-fatty-acid--CoA ligase</fullName>
        <ecNumber evidence="12">6.2.1.3</ecNumber>
    </recommendedName>
    <alternativeName>
        <fullName evidence="14">Long-chain acyl-CoA synthetase</fullName>
    </alternativeName>
</protein>
<evidence type="ECO:0000256" key="5">
    <source>
        <dbReference type="ARBA" id="ARBA00022598"/>
    </source>
</evidence>
<dbReference type="InterPro" id="IPR045851">
    <property type="entry name" value="AMP-bd_C_sf"/>
</dbReference>
<evidence type="ECO:0000256" key="13">
    <source>
        <dbReference type="ARBA" id="ARBA00039545"/>
    </source>
</evidence>
<dbReference type="InterPro" id="IPR042099">
    <property type="entry name" value="ANL_N_sf"/>
</dbReference>
<comment type="cofactor">
    <cofactor evidence="1">
        <name>Mg(2+)</name>
        <dbReference type="ChEBI" id="CHEBI:18420"/>
    </cofactor>
</comment>
<dbReference type="InterPro" id="IPR050237">
    <property type="entry name" value="ATP-dep_AMP-bd_enzyme"/>
</dbReference>
<dbReference type="InterPro" id="IPR025110">
    <property type="entry name" value="AMP-bd_C"/>
</dbReference>
<dbReference type="SUPFAM" id="SSF56801">
    <property type="entry name" value="Acetyl-CoA synthetase-like"/>
    <property type="match status" value="1"/>
</dbReference>
<dbReference type="FunFam" id="3.40.50.12780:FF:000003">
    <property type="entry name" value="Long-chain-fatty-acid--CoA ligase FadD"/>
    <property type="match status" value="1"/>
</dbReference>
<dbReference type="RefSeq" id="WP_009764606.1">
    <property type="nucleotide sequence ID" value="NZ_CP141048.1"/>
</dbReference>
<dbReference type="Proteomes" id="UP000003947">
    <property type="component" value="Unassembled WGS sequence"/>
</dbReference>
<evidence type="ECO:0000256" key="14">
    <source>
        <dbReference type="ARBA" id="ARBA00042773"/>
    </source>
</evidence>
<keyword evidence="7" id="KW-0276">Fatty acid metabolism</keyword>
<dbReference type="HOGENOM" id="CLU_000022_59_9_5"/>
<dbReference type="InterPro" id="IPR020845">
    <property type="entry name" value="AMP-binding_CS"/>
</dbReference>
<proteinExistence type="inferred from homology"/>
<feature type="domain" description="AMP-dependent synthetase/ligase" evidence="16">
    <location>
        <begin position="46"/>
        <end position="435"/>
    </location>
</feature>
<sequence length="575" mass="62376" precursor="true">MTVSTPAPATAGATDPYAARPWLVSYPAQVPKTIDESRIGTLNDIFRQAVTDYPNRAAVESFGTRMTYAALGREADAVASWLQAQGLKKGDRVAIMLPNVMAFPPILFGVLLAGGTVVNVNPLYTPRELTYQLKDSGARFLFVLENFAATVEESLPDLTLDRVVLVTPGDLLGLKGAVVNLVSRHVKKAVKPFNLPQAVAFRAVIGQGGRQKPQAVAVSPDDVAFLQYTGGTTGIAKGATLLHRNVAANVLQCEAWMRPFFGDREDHVMVTALPLYHIFALTVCAMLMTRIGGCQLLIANPRDIPGFVKTLQKSRITLMSGLNTLYNALANAPGIEKVDFSQMVFSVSGGMATQEAVAKKWKAVTGQPIVEGYGLSETSPVVCANRLDIEEFTGTIGYPLPSTDVSVRSSDGTTLPPGERGELCVKGPQVMAGYWQRPDETAKVMTADGWFRTGDVAVMLPDGQIKIVDRMKDMVLVSGFNVYPNEVEDVIVKHPGVMEAAVIGLPDEHSGEAVVAYVVRRNQALTVEELREFCRENLTGYKVPRRIEFRDTLPKTNVGKVLRRALKEEVGQGRS</sequence>
<comment type="similarity">
    <text evidence="4">Belongs to the ATP-dependent AMP-binding enzyme family.</text>
</comment>
<dbReference type="OrthoDB" id="9803968at2"/>
<evidence type="ECO:0000256" key="10">
    <source>
        <dbReference type="ARBA" id="ARBA00023098"/>
    </source>
</evidence>
<feature type="transmembrane region" description="Helical" evidence="15">
    <location>
        <begin position="106"/>
        <end position="124"/>
    </location>
</feature>
<evidence type="ECO:0000259" key="17">
    <source>
        <dbReference type="Pfam" id="PF13193"/>
    </source>
</evidence>
<evidence type="ECO:0000256" key="3">
    <source>
        <dbReference type="ARBA" id="ARBA00005005"/>
    </source>
</evidence>
<evidence type="ECO:0000313" key="19">
    <source>
        <dbReference type="Proteomes" id="UP000003947"/>
    </source>
</evidence>
<dbReference type="InterPro" id="IPR000873">
    <property type="entry name" value="AMP-dep_synth/lig_dom"/>
</dbReference>
<dbReference type="FunFam" id="3.30.300.30:FF:000006">
    <property type="entry name" value="Long-chain-fatty-acid--CoA ligase FadD"/>
    <property type="match status" value="1"/>
</dbReference>
<evidence type="ECO:0000256" key="15">
    <source>
        <dbReference type="SAM" id="Phobius"/>
    </source>
</evidence>
<evidence type="ECO:0000256" key="11">
    <source>
        <dbReference type="ARBA" id="ARBA00023136"/>
    </source>
</evidence>
<dbReference type="Gene3D" id="3.40.50.12780">
    <property type="entry name" value="N-terminal domain of ligase-like"/>
    <property type="match status" value="1"/>
</dbReference>
<dbReference type="PATRIC" id="fig|864069.3.peg.7109"/>
<dbReference type="EC" id="6.2.1.3" evidence="12"/>
<dbReference type="GO" id="GO:0005524">
    <property type="term" value="F:ATP binding"/>
    <property type="evidence" value="ECO:0007669"/>
    <property type="project" value="UniProtKB-KW"/>
</dbReference>
<gene>
    <name evidence="18" type="ORF">MicloDRAFT_00066480</name>
</gene>
<evidence type="ECO:0000313" key="18">
    <source>
        <dbReference type="EMBL" id="EIM25919.1"/>
    </source>
</evidence>
<dbReference type="Pfam" id="PF00501">
    <property type="entry name" value="AMP-binding"/>
    <property type="match status" value="1"/>
</dbReference>
<dbReference type="EMBL" id="JH660647">
    <property type="protein sequence ID" value="EIM25919.1"/>
    <property type="molecule type" value="Genomic_DNA"/>
</dbReference>
<evidence type="ECO:0000256" key="7">
    <source>
        <dbReference type="ARBA" id="ARBA00022832"/>
    </source>
</evidence>
<dbReference type="Gene3D" id="3.30.300.30">
    <property type="match status" value="1"/>
</dbReference>
<evidence type="ECO:0000256" key="1">
    <source>
        <dbReference type="ARBA" id="ARBA00001946"/>
    </source>
</evidence>